<protein>
    <submittedName>
        <fullName evidence="4">Membrane protein</fullName>
    </submittedName>
</protein>
<evidence type="ECO:0000313" key="4">
    <source>
        <dbReference type="EMBL" id="GII04055.1"/>
    </source>
</evidence>
<dbReference type="EMBL" id="BOOK01000046">
    <property type="protein sequence ID" value="GII04055.1"/>
    <property type="molecule type" value="Genomic_DNA"/>
</dbReference>
<dbReference type="AlphaFoldDB" id="A0A8J3T371"/>
<keyword evidence="5" id="KW-1185">Reference proteome</keyword>
<proteinExistence type="predicted"/>
<evidence type="ECO:0000256" key="2">
    <source>
        <dbReference type="SAM" id="Phobius"/>
    </source>
</evidence>
<evidence type="ECO:0000313" key="5">
    <source>
        <dbReference type="Proteomes" id="UP000634476"/>
    </source>
</evidence>
<evidence type="ECO:0000256" key="1">
    <source>
        <dbReference type="SAM" id="MobiDB-lite"/>
    </source>
</evidence>
<feature type="region of interest" description="Disordered" evidence="1">
    <location>
        <begin position="1"/>
        <end position="25"/>
    </location>
</feature>
<feature type="transmembrane region" description="Helical" evidence="2">
    <location>
        <begin position="83"/>
        <end position="102"/>
    </location>
</feature>
<evidence type="ECO:0000259" key="3">
    <source>
        <dbReference type="Pfam" id="PF03703"/>
    </source>
</evidence>
<keyword evidence="2" id="KW-0812">Transmembrane</keyword>
<accession>A0A8J3T371</accession>
<feature type="compositionally biased region" description="Basic and acidic residues" evidence="1">
    <location>
        <begin position="1"/>
        <end position="11"/>
    </location>
</feature>
<sequence>MDLRMKRRDPGGHQAGPMRTVTDADGARLDGPGARGAGAVLRPPRNRVDRRAVPVWTIELLLLTVPVAAGAVAAYWIFTSRPVWLGVLTGGFAVLLLGLAVHTPRAHHRLNRWEVTGEAVYTRTGWFTHVWRVAPMSRIQTVDTERGPVKRLFGLADVTVTTASAAGAIKIEALDHELAAELAERLTAMTQATPGDAT</sequence>
<organism evidence="4 5">
    <name type="scientific">Planobispora takensis</name>
    <dbReference type="NCBI Taxonomy" id="1367882"/>
    <lineage>
        <taxon>Bacteria</taxon>
        <taxon>Bacillati</taxon>
        <taxon>Actinomycetota</taxon>
        <taxon>Actinomycetes</taxon>
        <taxon>Streptosporangiales</taxon>
        <taxon>Streptosporangiaceae</taxon>
        <taxon>Planobispora</taxon>
    </lineage>
</organism>
<dbReference type="PANTHER" id="PTHR34473:SF3">
    <property type="entry name" value="TRANSMEMBRANE PROTEIN-RELATED"/>
    <property type="match status" value="1"/>
</dbReference>
<gene>
    <name evidence="4" type="ORF">Pta02_60630</name>
</gene>
<feature type="transmembrane region" description="Helical" evidence="2">
    <location>
        <begin position="55"/>
        <end position="77"/>
    </location>
</feature>
<name>A0A8J3T371_9ACTN</name>
<keyword evidence="2" id="KW-1133">Transmembrane helix</keyword>
<reference evidence="4" key="1">
    <citation type="submission" date="2021-01" db="EMBL/GenBank/DDBJ databases">
        <title>Whole genome shotgun sequence of Planobispora takensis NBRC 109077.</title>
        <authorList>
            <person name="Komaki H."/>
            <person name="Tamura T."/>
        </authorList>
    </citation>
    <scope>NUCLEOTIDE SEQUENCE</scope>
    <source>
        <strain evidence="4">NBRC 109077</strain>
    </source>
</reference>
<keyword evidence="2" id="KW-0472">Membrane</keyword>
<dbReference type="InterPro" id="IPR005182">
    <property type="entry name" value="YdbS-like_PH"/>
</dbReference>
<dbReference type="Proteomes" id="UP000634476">
    <property type="component" value="Unassembled WGS sequence"/>
</dbReference>
<comment type="caution">
    <text evidence="4">The sequence shown here is derived from an EMBL/GenBank/DDBJ whole genome shotgun (WGS) entry which is preliminary data.</text>
</comment>
<feature type="domain" description="YdbS-like PH" evidence="3">
    <location>
        <begin position="112"/>
        <end position="185"/>
    </location>
</feature>
<dbReference type="PANTHER" id="PTHR34473">
    <property type="entry name" value="UPF0699 TRANSMEMBRANE PROTEIN YDBS"/>
    <property type="match status" value="1"/>
</dbReference>
<dbReference type="Pfam" id="PF03703">
    <property type="entry name" value="bPH_2"/>
    <property type="match status" value="1"/>
</dbReference>